<dbReference type="EMBL" id="KZ451944">
    <property type="protein sequence ID" value="PKA59676.1"/>
    <property type="molecule type" value="Genomic_DNA"/>
</dbReference>
<protein>
    <submittedName>
        <fullName evidence="1">Uncharacterized protein</fullName>
    </submittedName>
</protein>
<keyword evidence="2" id="KW-1185">Reference proteome</keyword>
<gene>
    <name evidence="1" type="ORF">AXF42_Ash011800</name>
</gene>
<accession>A0A2I0AVY0</accession>
<dbReference type="OrthoDB" id="679916at2759"/>
<sequence>MMHITGSKPFREIIYEKGGSSGHPPNAQIFFETKKKGETLIQNDRLQKHVN</sequence>
<reference evidence="1 2" key="1">
    <citation type="journal article" date="2017" name="Nature">
        <title>The Apostasia genome and the evolution of orchids.</title>
        <authorList>
            <person name="Zhang G.Q."/>
            <person name="Liu K.W."/>
            <person name="Li Z."/>
            <person name="Lohaus R."/>
            <person name="Hsiao Y.Y."/>
            <person name="Niu S.C."/>
            <person name="Wang J.Y."/>
            <person name="Lin Y.C."/>
            <person name="Xu Q."/>
            <person name="Chen L.J."/>
            <person name="Yoshida K."/>
            <person name="Fujiwara S."/>
            <person name="Wang Z.W."/>
            <person name="Zhang Y.Q."/>
            <person name="Mitsuda N."/>
            <person name="Wang M."/>
            <person name="Liu G.H."/>
            <person name="Pecoraro L."/>
            <person name="Huang H.X."/>
            <person name="Xiao X.J."/>
            <person name="Lin M."/>
            <person name="Wu X.Y."/>
            <person name="Wu W.L."/>
            <person name="Chen Y.Y."/>
            <person name="Chang S.B."/>
            <person name="Sakamoto S."/>
            <person name="Ohme-Takagi M."/>
            <person name="Yagi M."/>
            <person name="Zeng S.J."/>
            <person name="Shen C.Y."/>
            <person name="Yeh C.M."/>
            <person name="Luo Y.B."/>
            <person name="Tsai W.C."/>
            <person name="Van de Peer Y."/>
            <person name="Liu Z.J."/>
        </authorList>
    </citation>
    <scope>NUCLEOTIDE SEQUENCE [LARGE SCALE GENOMIC DNA]</scope>
    <source>
        <strain evidence="2">cv. Shenzhen</strain>
        <tissue evidence="1">Stem</tissue>
    </source>
</reference>
<evidence type="ECO:0000313" key="1">
    <source>
        <dbReference type="EMBL" id="PKA59676.1"/>
    </source>
</evidence>
<organism evidence="1 2">
    <name type="scientific">Apostasia shenzhenica</name>
    <dbReference type="NCBI Taxonomy" id="1088818"/>
    <lineage>
        <taxon>Eukaryota</taxon>
        <taxon>Viridiplantae</taxon>
        <taxon>Streptophyta</taxon>
        <taxon>Embryophyta</taxon>
        <taxon>Tracheophyta</taxon>
        <taxon>Spermatophyta</taxon>
        <taxon>Magnoliopsida</taxon>
        <taxon>Liliopsida</taxon>
        <taxon>Asparagales</taxon>
        <taxon>Orchidaceae</taxon>
        <taxon>Apostasioideae</taxon>
        <taxon>Apostasia</taxon>
    </lineage>
</organism>
<proteinExistence type="predicted"/>
<dbReference type="Proteomes" id="UP000236161">
    <property type="component" value="Unassembled WGS sequence"/>
</dbReference>
<name>A0A2I0AVY0_9ASPA</name>
<evidence type="ECO:0000313" key="2">
    <source>
        <dbReference type="Proteomes" id="UP000236161"/>
    </source>
</evidence>
<dbReference type="AlphaFoldDB" id="A0A2I0AVY0"/>